<dbReference type="Proteomes" id="UP001372526">
    <property type="component" value="Unassembled WGS sequence"/>
</dbReference>
<name>A0ABU8FEP1_9BACI</name>
<organism evidence="1 2">
    <name type="scientific">Bacillus bruguierae</name>
    <dbReference type="NCBI Taxonomy" id="3127667"/>
    <lineage>
        <taxon>Bacteria</taxon>
        <taxon>Bacillati</taxon>
        <taxon>Bacillota</taxon>
        <taxon>Bacilli</taxon>
        <taxon>Bacillales</taxon>
        <taxon>Bacillaceae</taxon>
        <taxon>Bacillus</taxon>
    </lineage>
</organism>
<keyword evidence="2" id="KW-1185">Reference proteome</keyword>
<evidence type="ECO:0000313" key="2">
    <source>
        <dbReference type="Proteomes" id="UP001372526"/>
    </source>
</evidence>
<comment type="caution">
    <text evidence="1">The sequence shown here is derived from an EMBL/GenBank/DDBJ whole genome shotgun (WGS) entry which is preliminary data.</text>
</comment>
<sequence>MQMFTTEVERIYRCTAIVVTGENMYEFRLRSTEMGVVVHLLDEEKEEWSPLCIETFIDVSGSAFPDEESKERFRVECNSETGWILQMYGEDFGNEHQRPMTPGELKAFEFVNENIPDEIVIAPKQAIMWQ</sequence>
<accession>A0ABU8FEP1</accession>
<dbReference type="RefSeq" id="WP_336471938.1">
    <property type="nucleotide sequence ID" value="NZ_JBAWSX010000003.1"/>
</dbReference>
<evidence type="ECO:0000313" key="1">
    <source>
        <dbReference type="EMBL" id="MEI4801166.1"/>
    </source>
</evidence>
<reference evidence="1 2" key="1">
    <citation type="submission" date="2024-01" db="EMBL/GenBank/DDBJ databases">
        <title>Seven novel Bacillus-like species.</title>
        <authorList>
            <person name="Liu G."/>
        </authorList>
    </citation>
    <scope>NUCLEOTIDE SEQUENCE [LARGE SCALE GENOMIC DNA]</scope>
    <source>
        <strain evidence="1 2">FJAT-51639</strain>
    </source>
</reference>
<protein>
    <submittedName>
        <fullName evidence="1">Uncharacterized protein</fullName>
    </submittedName>
</protein>
<dbReference type="EMBL" id="JBAWSX010000003">
    <property type="protein sequence ID" value="MEI4801166.1"/>
    <property type="molecule type" value="Genomic_DNA"/>
</dbReference>
<proteinExistence type="predicted"/>
<gene>
    <name evidence="1" type="ORF">WAZ07_07445</name>
</gene>